<keyword evidence="2" id="KW-1185">Reference proteome</keyword>
<evidence type="ECO:0008006" key="3">
    <source>
        <dbReference type="Google" id="ProtNLM"/>
    </source>
</evidence>
<dbReference type="Proteomes" id="UP001215956">
    <property type="component" value="Unassembled WGS sequence"/>
</dbReference>
<dbReference type="RefSeq" id="WP_316969990.1">
    <property type="nucleotide sequence ID" value="NZ_JARFPL010000062.1"/>
</dbReference>
<gene>
    <name evidence="1" type="ORF">P0O24_11975</name>
</gene>
<evidence type="ECO:0000313" key="2">
    <source>
        <dbReference type="Proteomes" id="UP001215956"/>
    </source>
</evidence>
<name>A0ABT5XIH6_9EURY</name>
<accession>A0ABT5XIH6</accession>
<evidence type="ECO:0000313" key="1">
    <source>
        <dbReference type="EMBL" id="MDF0594297.1"/>
    </source>
</evidence>
<sequence length="76" mass="7959">MEPLGQILADLAPLVVGGGLLLPLRPDPTVEFIQGLVEVQKIESRSIQPVTCAGQIPAGVVNFDIASFPPLSPQLS</sequence>
<comment type="caution">
    <text evidence="1">The sequence shown here is derived from an EMBL/GenBank/DDBJ whole genome shotgun (WGS) entry which is preliminary data.</text>
</comment>
<proteinExistence type="predicted"/>
<protein>
    <recommendedName>
        <fullName evidence="3">AMP-dependent synthetase/ligase domain-containing protein</fullName>
    </recommendedName>
</protein>
<dbReference type="EMBL" id="JARFPL010000062">
    <property type="protein sequence ID" value="MDF0594297.1"/>
    <property type="molecule type" value="Genomic_DNA"/>
</dbReference>
<reference evidence="1 2" key="1">
    <citation type="submission" date="2023-03" db="EMBL/GenBank/DDBJ databases">
        <title>Whole genome sequencing of Methanotrichaceae archaeon M04Ac.</title>
        <authorList>
            <person name="Khomyakova M.A."/>
            <person name="Merkel A.Y."/>
            <person name="Slobodkin A.I."/>
        </authorList>
    </citation>
    <scope>NUCLEOTIDE SEQUENCE [LARGE SCALE GENOMIC DNA]</scope>
    <source>
        <strain evidence="1 2">M04Ac</strain>
    </source>
</reference>
<organism evidence="1 2">
    <name type="scientific">Candidatus Methanocrinis alkalitolerans</name>
    <dbReference type="NCBI Taxonomy" id="3033395"/>
    <lineage>
        <taxon>Archaea</taxon>
        <taxon>Methanobacteriati</taxon>
        <taxon>Methanobacteriota</taxon>
        <taxon>Stenosarchaea group</taxon>
        <taxon>Methanomicrobia</taxon>
        <taxon>Methanotrichales</taxon>
        <taxon>Methanotrichaceae</taxon>
        <taxon>Methanocrinis</taxon>
    </lineage>
</organism>